<reference evidence="2" key="1">
    <citation type="journal article" date="2021" name="Nat. Commun.">
        <title>Genetic determinants of endophytism in the Arabidopsis root mycobiome.</title>
        <authorList>
            <person name="Mesny F."/>
            <person name="Miyauchi S."/>
            <person name="Thiergart T."/>
            <person name="Pickel B."/>
            <person name="Atanasova L."/>
            <person name="Karlsson M."/>
            <person name="Huettel B."/>
            <person name="Barry K.W."/>
            <person name="Haridas S."/>
            <person name="Chen C."/>
            <person name="Bauer D."/>
            <person name="Andreopoulos W."/>
            <person name="Pangilinan J."/>
            <person name="LaButti K."/>
            <person name="Riley R."/>
            <person name="Lipzen A."/>
            <person name="Clum A."/>
            <person name="Drula E."/>
            <person name="Henrissat B."/>
            <person name="Kohler A."/>
            <person name="Grigoriev I.V."/>
            <person name="Martin F.M."/>
            <person name="Hacquard S."/>
        </authorList>
    </citation>
    <scope>NUCLEOTIDE SEQUENCE</scope>
    <source>
        <strain evidence="2">MPI-SDFR-AT-0073</strain>
    </source>
</reference>
<evidence type="ECO:0000256" key="1">
    <source>
        <dbReference type="SAM" id="MobiDB-lite"/>
    </source>
</evidence>
<feature type="compositionally biased region" description="Low complexity" evidence="1">
    <location>
        <begin position="88"/>
        <end position="99"/>
    </location>
</feature>
<feature type="compositionally biased region" description="Polar residues" evidence="1">
    <location>
        <begin position="52"/>
        <end position="70"/>
    </location>
</feature>
<organism evidence="2 3">
    <name type="scientific">Truncatella angustata</name>
    <dbReference type="NCBI Taxonomy" id="152316"/>
    <lineage>
        <taxon>Eukaryota</taxon>
        <taxon>Fungi</taxon>
        <taxon>Dikarya</taxon>
        <taxon>Ascomycota</taxon>
        <taxon>Pezizomycotina</taxon>
        <taxon>Sordariomycetes</taxon>
        <taxon>Xylariomycetidae</taxon>
        <taxon>Amphisphaeriales</taxon>
        <taxon>Sporocadaceae</taxon>
        <taxon>Truncatella</taxon>
    </lineage>
</organism>
<name>A0A9P8UC28_9PEZI</name>
<dbReference type="EMBL" id="JAGPXC010000011">
    <property type="protein sequence ID" value="KAH6645262.1"/>
    <property type="molecule type" value="Genomic_DNA"/>
</dbReference>
<dbReference type="Proteomes" id="UP000758603">
    <property type="component" value="Unassembled WGS sequence"/>
</dbReference>
<evidence type="ECO:0000313" key="3">
    <source>
        <dbReference type="Proteomes" id="UP000758603"/>
    </source>
</evidence>
<proteinExistence type="predicted"/>
<feature type="compositionally biased region" description="Basic residues" evidence="1">
    <location>
        <begin position="40"/>
        <end position="51"/>
    </location>
</feature>
<dbReference type="GeneID" id="70123761"/>
<evidence type="ECO:0000313" key="2">
    <source>
        <dbReference type="EMBL" id="KAH6645262.1"/>
    </source>
</evidence>
<protein>
    <submittedName>
        <fullName evidence="2">Uncharacterized protein</fullName>
    </submittedName>
</protein>
<feature type="region of interest" description="Disordered" evidence="1">
    <location>
        <begin position="33"/>
        <end position="99"/>
    </location>
</feature>
<sequence>MQKKREQGPLIPQRPLHTHTFLVGEALFITSELPQEQTARRRGERKKKTKSHPSPQLSSYNSRNSPSLQLHLSRPKEDLRNRQSGERTVSTSPQSSVLSPQSSVFSLQSSVSSLSLQSSVFSLSLKSQSHFTFPPKLTWLFPTGLPLYHPCFCPAFLLPCFRSFFLSVLVPSRREMVGALRNPEDMDHGFCVFPLLGYCPMDNAVIMV</sequence>
<gene>
    <name evidence="2" type="ORF">BKA67DRAFT_108312</name>
</gene>
<dbReference type="RefSeq" id="XP_045951776.1">
    <property type="nucleotide sequence ID" value="XM_046094868.1"/>
</dbReference>
<dbReference type="AlphaFoldDB" id="A0A9P8UC28"/>
<feature type="compositionally biased region" description="Basic and acidic residues" evidence="1">
    <location>
        <begin position="74"/>
        <end position="85"/>
    </location>
</feature>
<accession>A0A9P8UC28</accession>
<comment type="caution">
    <text evidence="2">The sequence shown here is derived from an EMBL/GenBank/DDBJ whole genome shotgun (WGS) entry which is preliminary data.</text>
</comment>
<keyword evidence="3" id="KW-1185">Reference proteome</keyword>